<gene>
    <name evidence="2" type="ordered locus">EUBELI_00102</name>
</gene>
<evidence type="ECO:0000259" key="1">
    <source>
        <dbReference type="Pfam" id="PF00535"/>
    </source>
</evidence>
<dbReference type="Pfam" id="PF00535">
    <property type="entry name" value="Glycos_transf_2"/>
    <property type="match status" value="1"/>
</dbReference>
<dbReference type="Proteomes" id="UP000001476">
    <property type="component" value="Chromosome"/>
</dbReference>
<name>C4Z1G5_LACE2</name>
<proteinExistence type="predicted"/>
<dbReference type="Gene3D" id="3.90.550.10">
    <property type="entry name" value="Spore Coat Polysaccharide Biosynthesis Protein SpsA, Chain A"/>
    <property type="match status" value="1"/>
</dbReference>
<dbReference type="CAZy" id="GT2">
    <property type="family name" value="Glycosyltransferase Family 2"/>
</dbReference>
<organism evidence="2 3">
    <name type="scientific">Lachnospira eligens (strain ATCC 27750 / DSM 3376 / VPI C15-48 / C15-B4)</name>
    <name type="common">Eubacterium eligens</name>
    <dbReference type="NCBI Taxonomy" id="515620"/>
    <lineage>
        <taxon>Bacteria</taxon>
        <taxon>Bacillati</taxon>
        <taxon>Bacillota</taxon>
        <taxon>Clostridia</taxon>
        <taxon>Lachnospirales</taxon>
        <taxon>Lachnospiraceae</taxon>
        <taxon>Lachnospira</taxon>
    </lineage>
</organism>
<dbReference type="InterPro" id="IPR001173">
    <property type="entry name" value="Glyco_trans_2-like"/>
</dbReference>
<dbReference type="SUPFAM" id="SSF53448">
    <property type="entry name" value="Nucleotide-diphospho-sugar transferases"/>
    <property type="match status" value="1"/>
</dbReference>
<evidence type="ECO:0000313" key="3">
    <source>
        <dbReference type="Proteomes" id="UP000001476"/>
    </source>
</evidence>
<accession>C4Z1G5</accession>
<dbReference type="EMBL" id="CP001104">
    <property type="protein sequence ID" value="ACR71139.1"/>
    <property type="molecule type" value="Genomic_DNA"/>
</dbReference>
<reference evidence="2 3" key="1">
    <citation type="journal article" date="2009" name="Proc. Natl. Acad. Sci. U.S.A.">
        <title>Characterizing a model human gut microbiota composed of members of its two dominant bacterial phyla.</title>
        <authorList>
            <person name="Mahowald M.A."/>
            <person name="Rey F.E."/>
            <person name="Seedorf H."/>
            <person name="Turnbaugh P.J."/>
            <person name="Fulton R.S."/>
            <person name="Wollam A."/>
            <person name="Shah N."/>
            <person name="Wang C."/>
            <person name="Magrini V."/>
            <person name="Wilson R.K."/>
            <person name="Cantarel B.L."/>
            <person name="Coutinho P.M."/>
            <person name="Henrissat B."/>
            <person name="Crock L.W."/>
            <person name="Russell A."/>
            <person name="Verberkmoes N.C."/>
            <person name="Hettich R.L."/>
            <person name="Gordon J.I."/>
        </authorList>
    </citation>
    <scope>NUCLEOTIDE SEQUENCE [LARGE SCALE GENOMIC DNA]</scope>
    <source>
        <strain evidence="3">ATCC 27750 / DSM 3376 / VPI C15-48 / C15-B4</strain>
    </source>
</reference>
<dbReference type="InterPro" id="IPR029044">
    <property type="entry name" value="Nucleotide-diphossugar_trans"/>
</dbReference>
<dbReference type="STRING" id="515620.EUBELI_00102"/>
<keyword evidence="3" id="KW-1185">Reference proteome</keyword>
<evidence type="ECO:0000313" key="2">
    <source>
        <dbReference type="EMBL" id="ACR71139.1"/>
    </source>
</evidence>
<dbReference type="AlphaFoldDB" id="C4Z1G5"/>
<feature type="domain" description="Glycosyltransferase 2-like" evidence="1">
    <location>
        <begin position="12"/>
        <end position="166"/>
    </location>
</feature>
<dbReference type="HOGENOM" id="CLU_033536_7_4_9"/>
<dbReference type="eggNOG" id="COG1216">
    <property type="taxonomic scope" value="Bacteria"/>
</dbReference>
<dbReference type="PANTHER" id="PTHR48090">
    <property type="entry name" value="UNDECAPRENYL-PHOSPHATE 4-DEOXY-4-FORMAMIDO-L-ARABINOSE TRANSFERASE-RELATED"/>
    <property type="match status" value="1"/>
</dbReference>
<sequence length="240" mass="27033">MDNYGENMKKLIIIPAYNESESIEKTVRDIIENAPSFDYVVINDCSTDNTRQICEDNGFNIVNLPVNLGIGGAVQTGYLYAERYGYDIAVQVDGDGQHDAKFLGEMADYLEKNDLDMVIGSRFIEKQGFQSSKARRIGINYFTGLIKLCTGQKITDPTSGLRLIGRRTIVQFAKKYPKDYPEPETVVAILKKGFKVAEIPVVMRERQGGSSSITLKKSVYYMVKVTLAILFENFRGDKHR</sequence>
<dbReference type="PANTHER" id="PTHR48090:SF7">
    <property type="entry name" value="RFBJ PROTEIN"/>
    <property type="match status" value="1"/>
</dbReference>
<protein>
    <recommendedName>
        <fullName evidence="1">Glycosyltransferase 2-like domain-containing protein</fullName>
    </recommendedName>
</protein>
<dbReference type="InterPro" id="IPR050256">
    <property type="entry name" value="Glycosyltransferase_2"/>
</dbReference>
<dbReference type="KEGG" id="eel:EUBELI_00102"/>
<dbReference type="CDD" id="cd04179">
    <property type="entry name" value="DPM_DPG-synthase_like"/>
    <property type="match status" value="1"/>
</dbReference>